<proteinExistence type="predicted"/>
<organism evidence="2 3">
    <name type="scientific">Cricetulus griseus</name>
    <name type="common">Chinese hamster</name>
    <name type="synonym">Cricetulus barabensis griseus</name>
    <dbReference type="NCBI Taxonomy" id="10029"/>
    <lineage>
        <taxon>Eukaryota</taxon>
        <taxon>Metazoa</taxon>
        <taxon>Chordata</taxon>
        <taxon>Craniata</taxon>
        <taxon>Vertebrata</taxon>
        <taxon>Euteleostomi</taxon>
        <taxon>Mammalia</taxon>
        <taxon>Eutheria</taxon>
        <taxon>Euarchontoglires</taxon>
        <taxon>Glires</taxon>
        <taxon>Rodentia</taxon>
        <taxon>Myomorpha</taxon>
        <taxon>Muroidea</taxon>
        <taxon>Cricetidae</taxon>
        <taxon>Cricetinae</taxon>
        <taxon>Cricetulus</taxon>
    </lineage>
</organism>
<sequence length="59" mass="6789">MTTRPPNVPPKPQKHRKSRPRSQYNAKLFNGDLETFVKVLHQPLVADLHAFHYNGLSLP</sequence>
<dbReference type="EMBL" id="JH000232">
    <property type="protein sequence ID" value="EGV99406.1"/>
    <property type="molecule type" value="Genomic_DNA"/>
</dbReference>
<feature type="region of interest" description="Disordered" evidence="1">
    <location>
        <begin position="1"/>
        <end position="23"/>
    </location>
</feature>
<evidence type="ECO:0000313" key="3">
    <source>
        <dbReference type="Proteomes" id="UP000001075"/>
    </source>
</evidence>
<reference evidence="3" key="1">
    <citation type="journal article" date="2011" name="Nat. Biotechnol.">
        <title>The genomic sequence of the Chinese hamster ovary (CHO)-K1 cell line.</title>
        <authorList>
            <person name="Xu X."/>
            <person name="Nagarajan H."/>
            <person name="Lewis N.E."/>
            <person name="Pan S."/>
            <person name="Cai Z."/>
            <person name="Liu X."/>
            <person name="Chen W."/>
            <person name="Xie M."/>
            <person name="Wang W."/>
            <person name="Hammond S."/>
            <person name="Andersen M.R."/>
            <person name="Neff N."/>
            <person name="Passarelli B."/>
            <person name="Koh W."/>
            <person name="Fan H.C."/>
            <person name="Wang J."/>
            <person name="Gui Y."/>
            <person name="Lee K.H."/>
            <person name="Betenbaugh M.J."/>
            <person name="Quake S.R."/>
            <person name="Famili I."/>
            <person name="Palsson B.O."/>
            <person name="Wang J."/>
        </authorList>
    </citation>
    <scope>NUCLEOTIDE SEQUENCE [LARGE SCALE GENOMIC DNA]</scope>
    <source>
        <strain evidence="3">CHO K1 cell line</strain>
    </source>
</reference>
<gene>
    <name evidence="2" type="ORF">I79_007077</name>
</gene>
<dbReference type="STRING" id="10029.G3H9K3"/>
<accession>G3H9K3</accession>
<name>G3H9K3_CRIGR</name>
<evidence type="ECO:0000256" key="1">
    <source>
        <dbReference type="SAM" id="MobiDB-lite"/>
    </source>
</evidence>
<dbReference type="InParanoid" id="G3H9K3"/>
<dbReference type="AlphaFoldDB" id="G3H9K3"/>
<dbReference type="Proteomes" id="UP000001075">
    <property type="component" value="Unassembled WGS sequence"/>
</dbReference>
<evidence type="ECO:0000313" key="2">
    <source>
        <dbReference type="EMBL" id="EGV99406.1"/>
    </source>
</evidence>
<protein>
    <submittedName>
        <fullName evidence="2">SLIT-ROBO Rho GTPase-activating protein 1</fullName>
    </submittedName>
</protein>
<feature type="compositionally biased region" description="Pro residues" evidence="1">
    <location>
        <begin position="1"/>
        <end position="11"/>
    </location>
</feature>